<dbReference type="PANTHER" id="PTHR32282">
    <property type="entry name" value="BINDING PROTEIN TRANSPEPTIDASE, PUTATIVE-RELATED"/>
    <property type="match status" value="1"/>
</dbReference>
<dbReference type="InterPro" id="IPR012338">
    <property type="entry name" value="Beta-lactam/transpept-like"/>
</dbReference>
<dbReference type="Gene3D" id="3.40.710.10">
    <property type="entry name" value="DD-peptidase/beta-lactamase superfamily"/>
    <property type="match status" value="1"/>
</dbReference>
<proteinExistence type="predicted"/>
<keyword evidence="6" id="KW-0573">Peptidoglycan synthesis</keyword>
<dbReference type="Pfam" id="PF00905">
    <property type="entry name" value="Transpeptidase"/>
    <property type="match status" value="1"/>
</dbReference>
<dbReference type="AlphaFoldDB" id="X1QIL2"/>
<dbReference type="InterPro" id="IPR001460">
    <property type="entry name" value="PCN-bd_Tpept"/>
</dbReference>
<dbReference type="GO" id="GO:0030288">
    <property type="term" value="C:outer membrane-bounded periplasmic space"/>
    <property type="evidence" value="ECO:0007669"/>
    <property type="project" value="TreeGrafter"/>
</dbReference>
<evidence type="ECO:0000256" key="2">
    <source>
        <dbReference type="ARBA" id="ARBA00022475"/>
    </source>
</evidence>
<dbReference type="GO" id="GO:0071555">
    <property type="term" value="P:cell wall organization"/>
    <property type="evidence" value="ECO:0007669"/>
    <property type="project" value="UniProtKB-KW"/>
</dbReference>
<keyword evidence="5" id="KW-0133">Cell shape</keyword>
<evidence type="ECO:0000256" key="6">
    <source>
        <dbReference type="ARBA" id="ARBA00022984"/>
    </source>
</evidence>
<keyword evidence="8" id="KW-0961">Cell wall biogenesis/degradation</keyword>
<dbReference type="GO" id="GO:0008658">
    <property type="term" value="F:penicillin binding"/>
    <property type="evidence" value="ECO:0007669"/>
    <property type="project" value="InterPro"/>
</dbReference>
<organism evidence="12">
    <name type="scientific">marine sediment metagenome</name>
    <dbReference type="NCBI Taxonomy" id="412755"/>
    <lineage>
        <taxon>unclassified sequences</taxon>
        <taxon>metagenomes</taxon>
        <taxon>ecological metagenomes</taxon>
    </lineage>
</organism>
<dbReference type="GO" id="GO:0009252">
    <property type="term" value="P:peptidoglycan biosynthetic process"/>
    <property type="evidence" value="ECO:0007669"/>
    <property type="project" value="UniProtKB-KW"/>
</dbReference>
<comment type="subcellular location">
    <subcellularLocation>
        <location evidence="1">Membrane</location>
    </subcellularLocation>
</comment>
<protein>
    <recommendedName>
        <fullName evidence="9">peptidoglycan glycosyltransferase</fullName>
        <ecNumber evidence="9">2.4.99.28</ecNumber>
    </recommendedName>
</protein>
<accession>X1QIL2</accession>
<sequence>LLARKDYVLERMRKLNYISQEQEKETKEKEIDFTLKINPIEAPHFIMTYVKPYLENKYGRDFLNRAGLKIYTTIDYDLQKKAEVFVEEGVKNSEKYNAHNGALVSIDPKTGEILAMVGSKNWHGESEECFPETNKCKFDPKVNVALSSRQPGSAFKPFVYARAFQKGYTPKTLIWDLVAEFNPNCSPEGNQTHDKYGLECYHPKNYDNKFIGLIDMRTALAQSRNLPSVKVLYLAGLK</sequence>
<evidence type="ECO:0000256" key="4">
    <source>
        <dbReference type="ARBA" id="ARBA00022679"/>
    </source>
</evidence>
<name>X1QIL2_9ZZZZ</name>
<evidence type="ECO:0000256" key="3">
    <source>
        <dbReference type="ARBA" id="ARBA00022676"/>
    </source>
</evidence>
<dbReference type="PANTHER" id="PTHR32282:SF11">
    <property type="entry name" value="PENICILLIN-BINDING PROTEIN 1B"/>
    <property type="match status" value="1"/>
</dbReference>
<comment type="catalytic activity">
    <reaction evidence="10">
        <text>[GlcNAc-(1-&gt;4)-Mur2Ac(oyl-L-Ala-gamma-D-Glu-L-Lys-D-Ala-D-Ala)](n)-di-trans,octa-cis-undecaprenyl diphosphate + beta-D-GlcNAc-(1-&gt;4)-Mur2Ac(oyl-L-Ala-gamma-D-Glu-L-Lys-D-Ala-D-Ala)-di-trans,octa-cis-undecaprenyl diphosphate = [GlcNAc-(1-&gt;4)-Mur2Ac(oyl-L-Ala-gamma-D-Glu-L-Lys-D-Ala-D-Ala)](n+1)-di-trans,octa-cis-undecaprenyl diphosphate + di-trans,octa-cis-undecaprenyl diphosphate + H(+)</text>
        <dbReference type="Rhea" id="RHEA:23708"/>
        <dbReference type="Rhea" id="RHEA-COMP:9602"/>
        <dbReference type="Rhea" id="RHEA-COMP:9603"/>
        <dbReference type="ChEBI" id="CHEBI:15378"/>
        <dbReference type="ChEBI" id="CHEBI:58405"/>
        <dbReference type="ChEBI" id="CHEBI:60033"/>
        <dbReference type="ChEBI" id="CHEBI:78435"/>
        <dbReference type="EC" id="2.4.99.28"/>
    </reaction>
</comment>
<dbReference type="GO" id="GO:0016020">
    <property type="term" value="C:membrane"/>
    <property type="evidence" value="ECO:0007669"/>
    <property type="project" value="UniProtKB-SubCell"/>
</dbReference>
<keyword evidence="7" id="KW-0472">Membrane</keyword>
<keyword evidence="4" id="KW-0808">Transferase</keyword>
<evidence type="ECO:0000259" key="11">
    <source>
        <dbReference type="Pfam" id="PF00905"/>
    </source>
</evidence>
<evidence type="ECO:0000313" key="12">
    <source>
        <dbReference type="EMBL" id="GAI54651.1"/>
    </source>
</evidence>
<dbReference type="GO" id="GO:0008360">
    <property type="term" value="P:regulation of cell shape"/>
    <property type="evidence" value="ECO:0007669"/>
    <property type="project" value="UniProtKB-KW"/>
</dbReference>
<evidence type="ECO:0000256" key="1">
    <source>
        <dbReference type="ARBA" id="ARBA00004370"/>
    </source>
</evidence>
<keyword evidence="2" id="KW-1003">Cell membrane</keyword>
<reference evidence="12" key="1">
    <citation type="journal article" date="2014" name="Front. Microbiol.">
        <title>High frequency of phylogenetically diverse reductive dehalogenase-homologous genes in deep subseafloor sedimentary metagenomes.</title>
        <authorList>
            <person name="Kawai M."/>
            <person name="Futagami T."/>
            <person name="Toyoda A."/>
            <person name="Takaki Y."/>
            <person name="Nishi S."/>
            <person name="Hori S."/>
            <person name="Arai W."/>
            <person name="Tsubouchi T."/>
            <person name="Morono Y."/>
            <person name="Uchiyama I."/>
            <person name="Ito T."/>
            <person name="Fujiyama A."/>
            <person name="Inagaki F."/>
            <person name="Takami H."/>
        </authorList>
    </citation>
    <scope>NUCLEOTIDE SEQUENCE</scope>
    <source>
        <strain evidence="12">Expedition CK06-06</strain>
    </source>
</reference>
<evidence type="ECO:0000256" key="10">
    <source>
        <dbReference type="ARBA" id="ARBA00049902"/>
    </source>
</evidence>
<feature type="non-terminal residue" evidence="12">
    <location>
        <position position="1"/>
    </location>
</feature>
<dbReference type="GO" id="GO:0008955">
    <property type="term" value="F:peptidoglycan glycosyltransferase activity"/>
    <property type="evidence" value="ECO:0007669"/>
    <property type="project" value="UniProtKB-EC"/>
</dbReference>
<evidence type="ECO:0000256" key="8">
    <source>
        <dbReference type="ARBA" id="ARBA00023316"/>
    </source>
</evidence>
<evidence type="ECO:0000256" key="9">
    <source>
        <dbReference type="ARBA" id="ARBA00044770"/>
    </source>
</evidence>
<dbReference type="SUPFAM" id="SSF56601">
    <property type="entry name" value="beta-lactamase/transpeptidase-like"/>
    <property type="match status" value="1"/>
</dbReference>
<feature type="non-terminal residue" evidence="12">
    <location>
        <position position="238"/>
    </location>
</feature>
<keyword evidence="3" id="KW-0328">Glycosyltransferase</keyword>
<evidence type="ECO:0000256" key="5">
    <source>
        <dbReference type="ARBA" id="ARBA00022960"/>
    </source>
</evidence>
<dbReference type="EC" id="2.4.99.28" evidence="9"/>
<feature type="domain" description="Penicillin-binding protein transpeptidase" evidence="11">
    <location>
        <begin position="101"/>
        <end position="231"/>
    </location>
</feature>
<evidence type="ECO:0000256" key="7">
    <source>
        <dbReference type="ARBA" id="ARBA00023136"/>
    </source>
</evidence>
<dbReference type="InterPro" id="IPR050396">
    <property type="entry name" value="Glycosyltr_51/Transpeptidase"/>
</dbReference>
<gene>
    <name evidence="12" type="ORF">S06H3_54933</name>
</gene>
<dbReference type="EMBL" id="BARV01035180">
    <property type="protein sequence ID" value="GAI54651.1"/>
    <property type="molecule type" value="Genomic_DNA"/>
</dbReference>
<comment type="caution">
    <text evidence="12">The sequence shown here is derived from an EMBL/GenBank/DDBJ whole genome shotgun (WGS) entry which is preliminary data.</text>
</comment>